<keyword evidence="3" id="KW-1185">Reference proteome</keyword>
<dbReference type="Proteomes" id="UP001589734">
    <property type="component" value="Unassembled WGS sequence"/>
</dbReference>
<name>A0ABV6BYX5_9FLAO</name>
<accession>A0ABV6BYX5</accession>
<dbReference type="RefSeq" id="WP_379687630.1">
    <property type="nucleotide sequence ID" value="NZ_JBHLYW010000022.1"/>
</dbReference>
<comment type="caution">
    <text evidence="2">The sequence shown here is derived from an EMBL/GenBank/DDBJ whole genome shotgun (WGS) entry which is preliminary data.</text>
</comment>
<feature type="signal peptide" evidence="1">
    <location>
        <begin position="1"/>
        <end position="18"/>
    </location>
</feature>
<gene>
    <name evidence="2" type="ORF">ACFFLS_22450</name>
</gene>
<evidence type="ECO:0000313" key="3">
    <source>
        <dbReference type="Proteomes" id="UP001589734"/>
    </source>
</evidence>
<organism evidence="2 3">
    <name type="scientific">Flavobacterium procerum</name>
    <dbReference type="NCBI Taxonomy" id="1455569"/>
    <lineage>
        <taxon>Bacteria</taxon>
        <taxon>Pseudomonadati</taxon>
        <taxon>Bacteroidota</taxon>
        <taxon>Flavobacteriia</taxon>
        <taxon>Flavobacteriales</taxon>
        <taxon>Flavobacteriaceae</taxon>
        <taxon>Flavobacterium</taxon>
    </lineage>
</organism>
<protein>
    <recommendedName>
        <fullName evidence="4">DUF4468 domain-containing protein</fullName>
    </recommendedName>
</protein>
<evidence type="ECO:0000313" key="2">
    <source>
        <dbReference type="EMBL" id="MFC0079826.1"/>
    </source>
</evidence>
<reference evidence="2 3" key="1">
    <citation type="submission" date="2024-09" db="EMBL/GenBank/DDBJ databases">
        <authorList>
            <person name="Sun Q."/>
            <person name="Mori K."/>
        </authorList>
    </citation>
    <scope>NUCLEOTIDE SEQUENCE [LARGE SCALE GENOMIC DNA]</scope>
    <source>
        <strain evidence="2 3">CGMCC 1.12926</strain>
    </source>
</reference>
<proteinExistence type="predicted"/>
<feature type="chain" id="PRO_5046279356" description="DUF4468 domain-containing protein" evidence="1">
    <location>
        <begin position="19"/>
        <end position="198"/>
    </location>
</feature>
<sequence length="198" mass="23052">MKKNLALILLLSVTVCFSQNDSLTSKNREFSIQQIDSICEIKDYKLVSKGMTGAEMKIESPGKATEIILGKGTFSYTIHLFHFDEAYYNSLTRKEQNKYNFSKKTRLLKAEYSSGLFYENGFGEITKGEFYYFKDALFHVKIKLARREKNKKDTIQEFDLSIAELNNSNTIENILSMNLKNWITEQSDKIIKKYKDLR</sequence>
<evidence type="ECO:0008006" key="4">
    <source>
        <dbReference type="Google" id="ProtNLM"/>
    </source>
</evidence>
<dbReference type="EMBL" id="JBHLYW010000022">
    <property type="protein sequence ID" value="MFC0079826.1"/>
    <property type="molecule type" value="Genomic_DNA"/>
</dbReference>
<evidence type="ECO:0000256" key="1">
    <source>
        <dbReference type="SAM" id="SignalP"/>
    </source>
</evidence>
<keyword evidence="1" id="KW-0732">Signal</keyword>